<sequence length="148" mass="17721">MADRNKSRFVLSMADRNRSNFYPFMVHRNKSRFVLFMADMNRSNFYPLMADRNKSRFVLFMADRNRSNFYPLIADRNKSRFVYGESVDRKRNEIRASPPGQIKHLQSLTRMTINSDLLRLLHKLKFQRYAHFTDTLLAPCVISAQYNW</sequence>
<protein>
    <submittedName>
        <fullName evidence="1">Uncharacterized protein</fullName>
    </submittedName>
</protein>
<accession>A0AAV4C0U4</accession>
<keyword evidence="2" id="KW-1185">Reference proteome</keyword>
<dbReference type="AlphaFoldDB" id="A0AAV4C0U4"/>
<evidence type="ECO:0000313" key="1">
    <source>
        <dbReference type="EMBL" id="GFO24990.1"/>
    </source>
</evidence>
<name>A0AAV4C0U4_9GAST</name>
<organism evidence="1 2">
    <name type="scientific">Plakobranchus ocellatus</name>
    <dbReference type="NCBI Taxonomy" id="259542"/>
    <lineage>
        <taxon>Eukaryota</taxon>
        <taxon>Metazoa</taxon>
        <taxon>Spiralia</taxon>
        <taxon>Lophotrochozoa</taxon>
        <taxon>Mollusca</taxon>
        <taxon>Gastropoda</taxon>
        <taxon>Heterobranchia</taxon>
        <taxon>Euthyneura</taxon>
        <taxon>Panpulmonata</taxon>
        <taxon>Sacoglossa</taxon>
        <taxon>Placobranchoidea</taxon>
        <taxon>Plakobranchidae</taxon>
        <taxon>Plakobranchus</taxon>
    </lineage>
</organism>
<dbReference type="Proteomes" id="UP000735302">
    <property type="component" value="Unassembled WGS sequence"/>
</dbReference>
<gene>
    <name evidence="1" type="ORF">PoB_005149500</name>
</gene>
<reference evidence="1 2" key="1">
    <citation type="journal article" date="2021" name="Elife">
        <title>Chloroplast acquisition without the gene transfer in kleptoplastic sea slugs, Plakobranchus ocellatus.</title>
        <authorList>
            <person name="Maeda T."/>
            <person name="Takahashi S."/>
            <person name="Yoshida T."/>
            <person name="Shimamura S."/>
            <person name="Takaki Y."/>
            <person name="Nagai Y."/>
            <person name="Toyoda A."/>
            <person name="Suzuki Y."/>
            <person name="Arimoto A."/>
            <person name="Ishii H."/>
            <person name="Satoh N."/>
            <person name="Nishiyama T."/>
            <person name="Hasebe M."/>
            <person name="Maruyama T."/>
            <person name="Minagawa J."/>
            <person name="Obokata J."/>
            <person name="Shigenobu S."/>
        </authorList>
    </citation>
    <scope>NUCLEOTIDE SEQUENCE [LARGE SCALE GENOMIC DNA]</scope>
</reference>
<evidence type="ECO:0000313" key="2">
    <source>
        <dbReference type="Proteomes" id="UP000735302"/>
    </source>
</evidence>
<proteinExistence type="predicted"/>
<dbReference type="EMBL" id="BLXT01005682">
    <property type="protein sequence ID" value="GFO24990.1"/>
    <property type="molecule type" value="Genomic_DNA"/>
</dbReference>
<comment type="caution">
    <text evidence="1">The sequence shown here is derived from an EMBL/GenBank/DDBJ whole genome shotgun (WGS) entry which is preliminary data.</text>
</comment>